<dbReference type="GO" id="GO:0004674">
    <property type="term" value="F:protein serine/threonine kinase activity"/>
    <property type="evidence" value="ECO:0007669"/>
    <property type="project" value="TreeGrafter"/>
</dbReference>
<dbReference type="InterPro" id="IPR017441">
    <property type="entry name" value="Protein_kinase_ATP_BS"/>
</dbReference>
<keyword evidence="1 3" id="KW-0547">Nucleotide-binding</keyword>
<sequence length="346" mass="38744">MSTESVTEQLKISGYEILHKIGEGGYGSVFLATKEGTGEKVAIKLVEPRAQERKRIEREISNHSSLSHPNIVSFLDLVKAGSFLGLVMEYVSGGELFSYVLDNGRPGLPESVARKFFQELIRAVDYMHSRGIVSRDIKLENALLTGKTYPLLKICDFGFSKNDDESIPKSKVGTPQYIPPEVIVSERYDGKKADIWSCGVILYAMLSGQFPFQRLEDNELSCAQRFGAVSERILNCTYSFPPWFSTDSMDLLSKVLVFNPDQRMSLEDIQHHPFFVSDLPPGWHEETARLKAGPGSQRSITAEEITQVLGGENFEEQMEDSSSEEPELTAEEADLALEDELTRTRT</sequence>
<dbReference type="GO" id="GO:0005737">
    <property type="term" value="C:cytoplasm"/>
    <property type="evidence" value="ECO:0007669"/>
    <property type="project" value="TreeGrafter"/>
</dbReference>
<feature type="region of interest" description="Disordered" evidence="4">
    <location>
        <begin position="314"/>
        <end position="346"/>
    </location>
</feature>
<dbReference type="InterPro" id="IPR000719">
    <property type="entry name" value="Prot_kinase_dom"/>
</dbReference>
<dbReference type="PROSITE" id="PS00107">
    <property type="entry name" value="PROTEIN_KINASE_ATP"/>
    <property type="match status" value="1"/>
</dbReference>
<dbReference type="GO" id="GO:0005524">
    <property type="term" value="F:ATP binding"/>
    <property type="evidence" value="ECO:0007669"/>
    <property type="project" value="UniProtKB-UniRule"/>
</dbReference>
<evidence type="ECO:0000256" key="3">
    <source>
        <dbReference type="PROSITE-ProRule" id="PRU10141"/>
    </source>
</evidence>
<dbReference type="CDD" id="cd14003">
    <property type="entry name" value="STKc_AMPK-like"/>
    <property type="match status" value="1"/>
</dbReference>
<dbReference type="FunFam" id="1.10.510.10:FF:000571">
    <property type="entry name" value="Maternal embryonic leucine zipper kinase"/>
    <property type="match status" value="1"/>
</dbReference>
<reference evidence="6" key="1">
    <citation type="submission" date="2014-05" db="EMBL/GenBank/DDBJ databases">
        <title>The transcriptome of the halophilic microalga Tetraselmis sp. GSL018 isolated from the Great Salt Lake, Utah.</title>
        <authorList>
            <person name="Jinkerson R.E."/>
            <person name="D'Adamo S."/>
            <person name="Posewitz M.C."/>
        </authorList>
    </citation>
    <scope>NUCLEOTIDE SEQUENCE</scope>
    <source>
        <strain evidence="6">GSL018</strain>
    </source>
</reference>
<evidence type="ECO:0000256" key="2">
    <source>
        <dbReference type="ARBA" id="ARBA00022840"/>
    </source>
</evidence>
<dbReference type="EMBL" id="GBEZ01013988">
    <property type="protein sequence ID" value="JAC72050.1"/>
    <property type="molecule type" value="Transcribed_RNA"/>
</dbReference>
<dbReference type="Pfam" id="PF00069">
    <property type="entry name" value="Pkinase"/>
    <property type="match status" value="1"/>
</dbReference>
<protein>
    <submittedName>
        <fullName evidence="6">Sulfur stress regulator</fullName>
    </submittedName>
</protein>
<dbReference type="PANTHER" id="PTHR24346">
    <property type="entry name" value="MAP/MICROTUBULE AFFINITY-REGULATING KINASE"/>
    <property type="match status" value="1"/>
</dbReference>
<organism evidence="6">
    <name type="scientific">Tetraselmis sp. GSL018</name>
    <dbReference type="NCBI Taxonomy" id="582737"/>
    <lineage>
        <taxon>Eukaryota</taxon>
        <taxon>Viridiplantae</taxon>
        <taxon>Chlorophyta</taxon>
        <taxon>core chlorophytes</taxon>
        <taxon>Chlorodendrophyceae</taxon>
        <taxon>Chlorodendrales</taxon>
        <taxon>Chlorodendraceae</taxon>
        <taxon>Tetraselmis</taxon>
    </lineage>
</organism>
<dbReference type="GO" id="GO:0035556">
    <property type="term" value="P:intracellular signal transduction"/>
    <property type="evidence" value="ECO:0007669"/>
    <property type="project" value="TreeGrafter"/>
</dbReference>
<evidence type="ECO:0000259" key="5">
    <source>
        <dbReference type="PROSITE" id="PS50011"/>
    </source>
</evidence>
<evidence type="ECO:0000256" key="1">
    <source>
        <dbReference type="ARBA" id="ARBA00022741"/>
    </source>
</evidence>
<gene>
    <name evidence="6" type="ORF">TSPGSL018_608</name>
</gene>
<evidence type="ECO:0000313" key="6">
    <source>
        <dbReference type="EMBL" id="JAC72050.1"/>
    </source>
</evidence>
<name>A0A061RN07_9CHLO</name>
<feature type="compositionally biased region" description="Acidic residues" evidence="4">
    <location>
        <begin position="314"/>
        <end position="339"/>
    </location>
</feature>
<dbReference type="SMART" id="SM00220">
    <property type="entry name" value="S_TKc"/>
    <property type="match status" value="1"/>
</dbReference>
<proteinExistence type="predicted"/>
<evidence type="ECO:0000256" key="4">
    <source>
        <dbReference type="SAM" id="MobiDB-lite"/>
    </source>
</evidence>
<dbReference type="PROSITE" id="PS50011">
    <property type="entry name" value="PROTEIN_KINASE_DOM"/>
    <property type="match status" value="1"/>
</dbReference>
<dbReference type="InterPro" id="IPR011009">
    <property type="entry name" value="Kinase-like_dom_sf"/>
</dbReference>
<dbReference type="Gene3D" id="1.10.510.10">
    <property type="entry name" value="Transferase(Phosphotransferase) domain 1"/>
    <property type="match status" value="1"/>
</dbReference>
<feature type="binding site" evidence="3">
    <location>
        <position position="44"/>
    </location>
    <ligand>
        <name>ATP</name>
        <dbReference type="ChEBI" id="CHEBI:30616"/>
    </ligand>
</feature>
<dbReference type="PANTHER" id="PTHR24346:SF92">
    <property type="entry name" value="SNF1-RELATED PROTEIN KINASE 2.6"/>
    <property type="match status" value="1"/>
</dbReference>
<dbReference type="SUPFAM" id="SSF56112">
    <property type="entry name" value="Protein kinase-like (PK-like)"/>
    <property type="match status" value="1"/>
</dbReference>
<accession>A0A061RN07</accession>
<dbReference type="AlphaFoldDB" id="A0A061RN07"/>
<feature type="domain" description="Protein kinase" evidence="5">
    <location>
        <begin position="15"/>
        <end position="275"/>
    </location>
</feature>
<keyword evidence="2 3" id="KW-0067">ATP-binding</keyword>